<dbReference type="EMBL" id="VSRR010000848">
    <property type="protein sequence ID" value="MPC20226.1"/>
    <property type="molecule type" value="Genomic_DNA"/>
</dbReference>
<proteinExistence type="predicted"/>
<evidence type="ECO:0000256" key="1">
    <source>
        <dbReference type="SAM" id="MobiDB-lite"/>
    </source>
</evidence>
<name>A0A5B7DGJ5_PORTR</name>
<protein>
    <submittedName>
        <fullName evidence="3">Uncharacterized protein</fullName>
    </submittedName>
</protein>
<evidence type="ECO:0000313" key="3">
    <source>
        <dbReference type="EMBL" id="MPC20226.1"/>
    </source>
</evidence>
<keyword evidence="2" id="KW-0732">Signal</keyword>
<feature type="chain" id="PRO_5022843232" evidence="2">
    <location>
        <begin position="27"/>
        <end position="210"/>
    </location>
</feature>
<feature type="compositionally biased region" description="Basic and acidic residues" evidence="1">
    <location>
        <begin position="75"/>
        <end position="99"/>
    </location>
</feature>
<feature type="region of interest" description="Disordered" evidence="1">
    <location>
        <begin position="57"/>
        <end position="115"/>
    </location>
</feature>
<sequence length="210" mass="22641">MALPHKTAVSLIPLLLCLRLPGIACAGTLQELPSKEKLGGEAWASLEAEIHTVGQLQEADDETATEEGSNLKVNMTRERKEEDYAGENEGRTGEEKPGAQEEAAQGIIESSGESKGIMSISEQKDVEEDDVLLTVTFMKEGHPLILDLHPTRDLLAASYMESNGEATGENTLPGEVSRCDAVFHSLPWSLSHSCAADSPTACFACYRNLI</sequence>
<gene>
    <name evidence="3" type="ORF">E2C01_013161</name>
</gene>
<evidence type="ECO:0000313" key="4">
    <source>
        <dbReference type="Proteomes" id="UP000324222"/>
    </source>
</evidence>
<dbReference type="Proteomes" id="UP000324222">
    <property type="component" value="Unassembled WGS sequence"/>
</dbReference>
<dbReference type="AlphaFoldDB" id="A0A5B7DGJ5"/>
<feature type="signal peptide" evidence="2">
    <location>
        <begin position="1"/>
        <end position="26"/>
    </location>
</feature>
<organism evidence="3 4">
    <name type="scientific">Portunus trituberculatus</name>
    <name type="common">Swimming crab</name>
    <name type="synonym">Neptunus trituberculatus</name>
    <dbReference type="NCBI Taxonomy" id="210409"/>
    <lineage>
        <taxon>Eukaryota</taxon>
        <taxon>Metazoa</taxon>
        <taxon>Ecdysozoa</taxon>
        <taxon>Arthropoda</taxon>
        <taxon>Crustacea</taxon>
        <taxon>Multicrustacea</taxon>
        <taxon>Malacostraca</taxon>
        <taxon>Eumalacostraca</taxon>
        <taxon>Eucarida</taxon>
        <taxon>Decapoda</taxon>
        <taxon>Pleocyemata</taxon>
        <taxon>Brachyura</taxon>
        <taxon>Eubrachyura</taxon>
        <taxon>Portunoidea</taxon>
        <taxon>Portunidae</taxon>
        <taxon>Portuninae</taxon>
        <taxon>Portunus</taxon>
    </lineage>
</organism>
<reference evidence="3 4" key="1">
    <citation type="submission" date="2019-05" db="EMBL/GenBank/DDBJ databases">
        <title>Another draft genome of Portunus trituberculatus and its Hox gene families provides insights of decapod evolution.</title>
        <authorList>
            <person name="Jeong J.-H."/>
            <person name="Song I."/>
            <person name="Kim S."/>
            <person name="Choi T."/>
            <person name="Kim D."/>
            <person name="Ryu S."/>
            <person name="Kim W."/>
        </authorList>
    </citation>
    <scope>NUCLEOTIDE SEQUENCE [LARGE SCALE GENOMIC DNA]</scope>
    <source>
        <tissue evidence="3">Muscle</tissue>
    </source>
</reference>
<accession>A0A5B7DGJ5</accession>
<evidence type="ECO:0000256" key="2">
    <source>
        <dbReference type="SAM" id="SignalP"/>
    </source>
</evidence>
<keyword evidence="4" id="KW-1185">Reference proteome</keyword>
<comment type="caution">
    <text evidence="3">The sequence shown here is derived from an EMBL/GenBank/DDBJ whole genome shotgun (WGS) entry which is preliminary data.</text>
</comment>
<dbReference type="OrthoDB" id="5951731at2759"/>